<feature type="compositionally biased region" description="Low complexity" evidence="1">
    <location>
        <begin position="352"/>
        <end position="370"/>
    </location>
</feature>
<keyword evidence="2" id="KW-0812">Transmembrane</keyword>
<keyword evidence="4" id="KW-1185">Reference proteome</keyword>
<feature type="compositionally biased region" description="Low complexity" evidence="1">
    <location>
        <begin position="274"/>
        <end position="303"/>
    </location>
</feature>
<accession>S3C045</accession>
<dbReference type="AlphaFoldDB" id="S3C045"/>
<keyword evidence="2" id="KW-0472">Membrane</keyword>
<feature type="compositionally biased region" description="Low complexity" evidence="1">
    <location>
        <begin position="42"/>
        <end position="64"/>
    </location>
</feature>
<feature type="compositionally biased region" description="Low complexity" evidence="1">
    <location>
        <begin position="560"/>
        <end position="575"/>
    </location>
</feature>
<dbReference type="HOGENOM" id="CLU_420971_0_0_1"/>
<feature type="region of interest" description="Disordered" evidence="1">
    <location>
        <begin position="507"/>
        <end position="624"/>
    </location>
</feature>
<dbReference type="Proteomes" id="UP000016923">
    <property type="component" value="Unassembled WGS sequence"/>
</dbReference>
<reference evidence="3 4" key="1">
    <citation type="journal article" date="2013" name="BMC Genomics">
        <title>The genome and transcriptome of the pine saprophyte Ophiostoma piceae, and a comparison with the bark beetle-associated pine pathogen Grosmannia clavigera.</title>
        <authorList>
            <person name="Haridas S."/>
            <person name="Wang Y."/>
            <person name="Lim L."/>
            <person name="Massoumi Alamouti S."/>
            <person name="Jackman S."/>
            <person name="Docking R."/>
            <person name="Robertson G."/>
            <person name="Birol I."/>
            <person name="Bohlmann J."/>
            <person name="Breuil C."/>
        </authorList>
    </citation>
    <scope>NUCLEOTIDE SEQUENCE [LARGE SCALE GENOMIC DNA]</scope>
    <source>
        <strain evidence="3 4">UAMH 11346</strain>
    </source>
</reference>
<dbReference type="eggNOG" id="ENOG502RKWF">
    <property type="taxonomic scope" value="Eukaryota"/>
</dbReference>
<feature type="compositionally biased region" description="Polar residues" evidence="1">
    <location>
        <begin position="507"/>
        <end position="524"/>
    </location>
</feature>
<evidence type="ECO:0000256" key="1">
    <source>
        <dbReference type="SAM" id="MobiDB-lite"/>
    </source>
</evidence>
<name>S3C045_OPHP1</name>
<feature type="region of interest" description="Disordered" evidence="1">
    <location>
        <begin position="32"/>
        <end position="64"/>
    </location>
</feature>
<evidence type="ECO:0000313" key="4">
    <source>
        <dbReference type="Proteomes" id="UP000016923"/>
    </source>
</evidence>
<feature type="region of interest" description="Disordered" evidence="1">
    <location>
        <begin position="336"/>
        <end position="430"/>
    </location>
</feature>
<feature type="region of interest" description="Disordered" evidence="1">
    <location>
        <begin position="88"/>
        <end position="112"/>
    </location>
</feature>
<proteinExistence type="predicted"/>
<evidence type="ECO:0000256" key="2">
    <source>
        <dbReference type="SAM" id="Phobius"/>
    </source>
</evidence>
<organism evidence="3 4">
    <name type="scientific">Ophiostoma piceae (strain UAMH 11346)</name>
    <name type="common">Sap stain fungus</name>
    <dbReference type="NCBI Taxonomy" id="1262450"/>
    <lineage>
        <taxon>Eukaryota</taxon>
        <taxon>Fungi</taxon>
        <taxon>Dikarya</taxon>
        <taxon>Ascomycota</taxon>
        <taxon>Pezizomycotina</taxon>
        <taxon>Sordariomycetes</taxon>
        <taxon>Sordariomycetidae</taxon>
        <taxon>Ophiostomatales</taxon>
        <taxon>Ophiostomataceae</taxon>
        <taxon>Ophiostoma</taxon>
    </lineage>
</organism>
<dbReference type="VEuPathDB" id="FungiDB:F503_03331"/>
<feature type="region of interest" description="Disordered" evidence="1">
    <location>
        <begin position="632"/>
        <end position="651"/>
    </location>
</feature>
<evidence type="ECO:0000313" key="3">
    <source>
        <dbReference type="EMBL" id="EPE06904.1"/>
    </source>
</evidence>
<protein>
    <submittedName>
        <fullName evidence="3">Uncharacterized protein</fullName>
    </submittedName>
</protein>
<keyword evidence="2" id="KW-1133">Transmembrane helix</keyword>
<gene>
    <name evidence="3" type="ORF">F503_03331</name>
</gene>
<sequence length="651" mass="67315">MDAQAGEAIWRLLTGAAQDSWEAICKHSHIHSATPELRPRRGGAVAAATQTAGSGPDTTYVNTNGQTTTRRAAATTAGATSAIGATAVTGSPSATSSATSSSSGSSSTGTTATSNTGLIAGVVVGAIVILVLAFLIYWFRNSKYIRALCCCCGVGGGRKNKNSSSGGGVSDDKDTHARHMADSNARLVGGASANSLLTPISSSAPASALGMGMGRDSKRGYNDVSEKMSFYGSDAKRHGSHVASYDDEKRGIAYTPVATEAHDLQPPPSVATASVPHSPTSPITPTSAVSSTSSTTASSSSTPRPAPRRRSPSYSTFPSATRSHNYSNSITLAQAASLPTPPPSAIQKDRQSSQSSQSAQSVQSAQSAQAHQKKNSVPRVAVEAPNHAMSFPFNDQPQQRTSRHAPSPLALSTSPEGLVPPPRNSTTRQRLPIAGADENDVDDAVSLAPTFNRSSYSESVGGESISSSVLMSPQGSGPLFDRVAIVPSHVPTVVPANVLPVPRRPLTTVSSVSSNPMAQAQNQGHAVPPMPSRGSMPTRASLSGPSSRGLMQMQAARRPSVASSGSGSISLAVSVPTPPRPQYPYSQSPRGSPQAPLRGPATYQQQQYPHPQRLPPTGYVPPHASAVTVHHTGQATSVRVPIARNPNPQRY</sequence>
<feature type="region of interest" description="Disordered" evidence="1">
    <location>
        <begin position="261"/>
        <end position="324"/>
    </location>
</feature>
<feature type="transmembrane region" description="Helical" evidence="2">
    <location>
        <begin position="118"/>
        <end position="139"/>
    </location>
</feature>
<dbReference type="EMBL" id="KE148152">
    <property type="protein sequence ID" value="EPE06904.1"/>
    <property type="molecule type" value="Genomic_DNA"/>
</dbReference>